<feature type="domain" description="Aminotransferase class I/classII large" evidence="6">
    <location>
        <begin position="33"/>
        <end position="376"/>
    </location>
</feature>
<evidence type="ECO:0000259" key="6">
    <source>
        <dbReference type="Pfam" id="PF00155"/>
    </source>
</evidence>
<dbReference type="Gene3D" id="3.90.1150.10">
    <property type="entry name" value="Aspartate Aminotransferase, domain 1"/>
    <property type="match status" value="1"/>
</dbReference>
<accession>A0A8J8TEB8</accession>
<dbReference type="PROSITE" id="PS00105">
    <property type="entry name" value="AA_TRANSFER_CLASS_1"/>
    <property type="match status" value="1"/>
</dbReference>
<reference evidence="7" key="1">
    <citation type="submission" date="2016-03" db="EMBL/GenBank/DDBJ databases">
        <authorList>
            <person name="Borrel G."/>
            <person name="Mccann A."/>
            <person name="O'Toole P.W."/>
        </authorList>
    </citation>
    <scope>NUCLEOTIDE SEQUENCE</scope>
    <source>
        <strain evidence="7">183</strain>
    </source>
</reference>
<evidence type="ECO:0000256" key="2">
    <source>
        <dbReference type="ARBA" id="ARBA00022576"/>
    </source>
</evidence>
<dbReference type="EC" id="2.6.1.-" evidence="5"/>
<dbReference type="Gene3D" id="3.40.640.10">
    <property type="entry name" value="Type I PLP-dependent aspartate aminotransferase-like (Major domain)"/>
    <property type="match status" value="1"/>
</dbReference>
<proteinExistence type="inferred from homology"/>
<organism evidence="7 8">
    <name type="scientific">Candidatus Methanomassiliicoccus intestinalis</name>
    <dbReference type="NCBI Taxonomy" id="1406512"/>
    <lineage>
        <taxon>Archaea</taxon>
        <taxon>Methanobacteriati</taxon>
        <taxon>Thermoplasmatota</taxon>
        <taxon>Thermoplasmata</taxon>
        <taxon>Methanomassiliicoccales</taxon>
        <taxon>Methanomassiliicoccaceae</taxon>
        <taxon>Methanomassiliicoccus</taxon>
    </lineage>
</organism>
<keyword evidence="2 5" id="KW-0032">Aminotransferase</keyword>
<evidence type="ECO:0000256" key="1">
    <source>
        <dbReference type="ARBA" id="ARBA00001933"/>
    </source>
</evidence>
<evidence type="ECO:0000256" key="3">
    <source>
        <dbReference type="ARBA" id="ARBA00022679"/>
    </source>
</evidence>
<dbReference type="InterPro" id="IPR015421">
    <property type="entry name" value="PyrdxlP-dep_Trfase_major"/>
</dbReference>
<evidence type="ECO:0000313" key="7">
    <source>
        <dbReference type="EMBL" id="TQS84765.1"/>
    </source>
</evidence>
<dbReference type="PANTHER" id="PTHR43488">
    <property type="entry name" value="GLUTAMATE-PYRUVATE AMINOTRANSFERASE ALAA"/>
    <property type="match status" value="1"/>
</dbReference>
<comment type="caution">
    <text evidence="7">The sequence shown here is derived from an EMBL/GenBank/DDBJ whole genome shotgun (WGS) entry which is preliminary data.</text>
</comment>
<name>A0A8J8TEB8_9ARCH</name>
<dbReference type="SUPFAM" id="SSF53383">
    <property type="entry name" value="PLP-dependent transferases"/>
    <property type="match status" value="1"/>
</dbReference>
<dbReference type="GO" id="GO:0030170">
    <property type="term" value="F:pyridoxal phosphate binding"/>
    <property type="evidence" value="ECO:0007669"/>
    <property type="project" value="InterPro"/>
</dbReference>
<keyword evidence="3 5" id="KW-0808">Transferase</keyword>
<comment type="cofactor">
    <cofactor evidence="1 5">
        <name>pyridoxal 5'-phosphate</name>
        <dbReference type="ChEBI" id="CHEBI:597326"/>
    </cofactor>
</comment>
<dbReference type="Pfam" id="PF00155">
    <property type="entry name" value="Aminotran_1_2"/>
    <property type="match status" value="1"/>
</dbReference>
<dbReference type="GO" id="GO:0008483">
    <property type="term" value="F:transaminase activity"/>
    <property type="evidence" value="ECO:0007669"/>
    <property type="project" value="UniProtKB-KW"/>
</dbReference>
<comment type="similarity">
    <text evidence="5">Belongs to the class-I pyridoxal-phosphate-dependent aminotransferase family.</text>
</comment>
<dbReference type="OMA" id="CALDLCI"/>
<gene>
    <name evidence="7" type="ORF">A3207_01665</name>
</gene>
<dbReference type="InterPro" id="IPR015424">
    <property type="entry name" value="PyrdxlP-dep_Trfase"/>
</dbReference>
<evidence type="ECO:0000256" key="5">
    <source>
        <dbReference type="RuleBase" id="RU000481"/>
    </source>
</evidence>
<dbReference type="NCBIfam" id="NF006230">
    <property type="entry name" value="PRK08363.1"/>
    <property type="match status" value="1"/>
</dbReference>
<dbReference type="Proteomes" id="UP000752814">
    <property type="component" value="Unassembled WGS sequence"/>
</dbReference>
<dbReference type="InterPro" id="IPR004839">
    <property type="entry name" value="Aminotransferase_I/II_large"/>
</dbReference>
<protein>
    <recommendedName>
        <fullName evidence="5">Aminotransferase</fullName>
        <ecNumber evidence="5">2.6.1.-</ecNumber>
    </recommendedName>
</protein>
<dbReference type="InterPro" id="IPR004838">
    <property type="entry name" value="NHTrfase_class1_PyrdxlP-BS"/>
</dbReference>
<sequence length="399" mass="45070">MRTFHATERSLNVEYAIRDVLIPARKLEEKGAKIIKLHIGDPNKWDFETPKHVRDALGRAVEINDNGYAESEGYPELRAAILKKEKQKNGVDVGIDNCMITSGVTEAIQSLVAATISPGDEALVPGPGYPSYTEFIKFFNGKPVSYHNDEENDWQPDIDDMRKKITDKTKFITVINPNNPTGALYSDKVLKQIVDLAGEYDLFVLSDEIYDLMSFEGTHHSPASMTKDVPVVLFNGFSKVDLLPGWRMGYMVFSDPLNCMDEIKEGISKQLRLRISANNPCQMAAIEALEGPQDHHEQINRKLKERAQYMYKRVNNIPGLSMRAPKGAFYAFPRIDSKHWTNDMDFVLDILDNCHVLLVPGSGFDEKYGKMHFRAVFLPPLDTLGEAFDSIESYMNKVA</sequence>
<dbReference type="EMBL" id="LVVT01000001">
    <property type="protein sequence ID" value="TQS84765.1"/>
    <property type="molecule type" value="Genomic_DNA"/>
</dbReference>
<dbReference type="InterPro" id="IPR015422">
    <property type="entry name" value="PyrdxlP-dep_Trfase_small"/>
</dbReference>
<evidence type="ECO:0000313" key="8">
    <source>
        <dbReference type="Proteomes" id="UP000752814"/>
    </source>
</evidence>
<dbReference type="CDD" id="cd00609">
    <property type="entry name" value="AAT_like"/>
    <property type="match status" value="1"/>
</dbReference>
<dbReference type="InterPro" id="IPR051926">
    <property type="entry name" value="Ala_Aminotransferase"/>
</dbReference>
<dbReference type="AlphaFoldDB" id="A0A8J8TEB8"/>
<dbReference type="PANTHER" id="PTHR43488:SF2">
    <property type="entry name" value="GLUTAMATE-PYRUVATE AMINOTRANSFERASE ALAA"/>
    <property type="match status" value="1"/>
</dbReference>
<dbReference type="GeneID" id="41323209"/>
<keyword evidence="4" id="KW-0663">Pyridoxal phosphate</keyword>
<evidence type="ECO:0000256" key="4">
    <source>
        <dbReference type="ARBA" id="ARBA00022898"/>
    </source>
</evidence>
<dbReference type="RefSeq" id="WP_020448678.1">
    <property type="nucleotide sequence ID" value="NZ_CAYAYE010000015.1"/>
</dbReference>